<gene>
    <name evidence="1" type="ORF">SAMN06297129_2377</name>
</gene>
<evidence type="ECO:0000313" key="2">
    <source>
        <dbReference type="Proteomes" id="UP000231655"/>
    </source>
</evidence>
<dbReference type="EMBL" id="OBEA01000004">
    <property type="protein sequence ID" value="SNY52684.1"/>
    <property type="molecule type" value="Genomic_DNA"/>
</dbReference>
<name>A0A285IXF6_9RHOB</name>
<proteinExistence type="predicted"/>
<dbReference type="AlphaFoldDB" id="A0A285IXF6"/>
<sequence>MQRDLNQCILTLENTRLFLWSGLQGHSKFGQFCA</sequence>
<protein>
    <submittedName>
        <fullName evidence="1">Uncharacterized protein</fullName>
    </submittedName>
</protein>
<dbReference type="Proteomes" id="UP000231655">
    <property type="component" value="Unassembled WGS sequence"/>
</dbReference>
<organism evidence="1 2">
    <name type="scientific">Pseudooceanicola antarcticus</name>
    <dbReference type="NCBI Taxonomy" id="1247613"/>
    <lineage>
        <taxon>Bacteria</taxon>
        <taxon>Pseudomonadati</taxon>
        <taxon>Pseudomonadota</taxon>
        <taxon>Alphaproteobacteria</taxon>
        <taxon>Rhodobacterales</taxon>
        <taxon>Paracoccaceae</taxon>
        <taxon>Pseudooceanicola</taxon>
    </lineage>
</organism>
<reference evidence="1 2" key="1">
    <citation type="submission" date="2017-09" db="EMBL/GenBank/DDBJ databases">
        <authorList>
            <person name="Ehlers B."/>
            <person name="Leendertz F.H."/>
        </authorList>
    </citation>
    <scope>NUCLEOTIDE SEQUENCE [LARGE SCALE GENOMIC DNA]</scope>
    <source>
        <strain evidence="1 2">CGMCC 1.12662</strain>
    </source>
</reference>
<accession>A0A285IXF6</accession>
<evidence type="ECO:0000313" key="1">
    <source>
        <dbReference type="EMBL" id="SNY52684.1"/>
    </source>
</evidence>